<reference evidence="6 7" key="1">
    <citation type="submission" date="2016-12" db="EMBL/GenBank/DDBJ databases">
        <authorList>
            <person name="Song W.-J."/>
            <person name="Kurnit D.M."/>
        </authorList>
    </citation>
    <scope>NUCLEOTIDE SEQUENCE [LARGE SCALE GENOMIC DNA]</scope>
    <source>
        <strain evidence="6 7">DSM 12503</strain>
    </source>
</reference>
<evidence type="ECO:0000259" key="5">
    <source>
        <dbReference type="PROSITE" id="PS51918"/>
    </source>
</evidence>
<dbReference type="SFLD" id="SFLDG01067">
    <property type="entry name" value="SPASM/twitch_domain_containing"/>
    <property type="match status" value="1"/>
</dbReference>
<evidence type="ECO:0000256" key="4">
    <source>
        <dbReference type="ARBA" id="ARBA00023014"/>
    </source>
</evidence>
<dbReference type="GO" id="GO:0051536">
    <property type="term" value="F:iron-sulfur cluster binding"/>
    <property type="evidence" value="ECO:0007669"/>
    <property type="project" value="UniProtKB-KW"/>
</dbReference>
<dbReference type="AlphaFoldDB" id="A0A1M7YNG9"/>
<evidence type="ECO:0000256" key="1">
    <source>
        <dbReference type="ARBA" id="ARBA00022691"/>
    </source>
</evidence>
<dbReference type="Gene3D" id="3.20.20.70">
    <property type="entry name" value="Aldolase class I"/>
    <property type="match status" value="1"/>
</dbReference>
<dbReference type="GO" id="GO:0003824">
    <property type="term" value="F:catalytic activity"/>
    <property type="evidence" value="ECO:0007669"/>
    <property type="project" value="InterPro"/>
</dbReference>
<evidence type="ECO:0000256" key="3">
    <source>
        <dbReference type="ARBA" id="ARBA00023004"/>
    </source>
</evidence>
<dbReference type="PANTHER" id="PTHR43524:SF1">
    <property type="entry name" value="RADICAL SAM SUPERFAMILY PROTEIN"/>
    <property type="match status" value="1"/>
</dbReference>
<gene>
    <name evidence="6" type="ORF">SAMN02745217_04659</name>
</gene>
<dbReference type="SUPFAM" id="SSF102114">
    <property type="entry name" value="Radical SAM enzymes"/>
    <property type="match status" value="1"/>
</dbReference>
<dbReference type="InterPro" id="IPR058240">
    <property type="entry name" value="rSAM_sf"/>
</dbReference>
<keyword evidence="2" id="KW-0479">Metal-binding</keyword>
<sequence length="483" mass="55678">MVMKRKSVKEIILGFGIKKALHYLDSDPEKNIPRILNWLIRIDKEGKYVGKQAKLILSYMDSKYNNWYRLVKSLYTDIDDEVRKKLFENFIVNGVFLGGKRQNKARKKYQCNVPWAILLDPTSGCNLHCIGCWSAEYGNKLNMSFDTLDNIITQGKDLGVYFYIYSGGEPLVRKKDIIRLCEKHRDCAFLAFTNGTLINEEFAAEMLRVKNFVPAISVEGFEEETDYRRGEGTYKAVEKAMELLKRKRLPFGISCCYTSKNTEIIGSAEYFDYMIENGAKFAWFFTYMPIGADAVPELLVTAEQREFMYYQIRSFRGSKPIFTMDFWNDGEYVKGCIAGGRRYLHINANGDIEPCAFIHYSDSNIYEKSILEALKSPLFMEYHKNQPFNSNLLRPCPLLDNQGRLAAMVERSGAKSTDLKNPEDVRSLTEKCIPAADRWEPVADRLWEESHEEISWDGCNGCNRCSGCNGCMMDEIIIRKNEQ</sequence>
<dbReference type="Proteomes" id="UP000184612">
    <property type="component" value="Unassembled WGS sequence"/>
</dbReference>
<organism evidence="6 7">
    <name type="scientific">Anaerocolumna xylanovorans DSM 12503</name>
    <dbReference type="NCBI Taxonomy" id="1121345"/>
    <lineage>
        <taxon>Bacteria</taxon>
        <taxon>Bacillati</taxon>
        <taxon>Bacillota</taxon>
        <taxon>Clostridia</taxon>
        <taxon>Lachnospirales</taxon>
        <taxon>Lachnospiraceae</taxon>
        <taxon>Anaerocolumna</taxon>
    </lineage>
</organism>
<keyword evidence="3" id="KW-0408">Iron</keyword>
<dbReference type="Pfam" id="PF13186">
    <property type="entry name" value="SPASM"/>
    <property type="match status" value="1"/>
</dbReference>
<evidence type="ECO:0000256" key="2">
    <source>
        <dbReference type="ARBA" id="ARBA00022723"/>
    </source>
</evidence>
<keyword evidence="1" id="KW-0949">S-adenosyl-L-methionine</keyword>
<dbReference type="InterPro" id="IPR013785">
    <property type="entry name" value="Aldolase_TIM"/>
</dbReference>
<dbReference type="GO" id="GO:0046872">
    <property type="term" value="F:metal ion binding"/>
    <property type="evidence" value="ECO:0007669"/>
    <property type="project" value="UniProtKB-KW"/>
</dbReference>
<keyword evidence="7" id="KW-1185">Reference proteome</keyword>
<protein>
    <submittedName>
        <fullName evidence="6">Radical SAM superfamily enzyme, MoaA/NifB/PqqE/SkfB family</fullName>
    </submittedName>
</protein>
<evidence type="ECO:0000313" key="7">
    <source>
        <dbReference type="Proteomes" id="UP000184612"/>
    </source>
</evidence>
<keyword evidence="4" id="KW-0411">Iron-sulfur</keyword>
<name>A0A1M7YNG9_9FIRM</name>
<dbReference type="InterPro" id="IPR007197">
    <property type="entry name" value="rSAM"/>
</dbReference>
<dbReference type="STRING" id="1121345.SAMN02745217_04659"/>
<dbReference type="Pfam" id="PF04055">
    <property type="entry name" value="Radical_SAM"/>
    <property type="match status" value="1"/>
</dbReference>
<dbReference type="PANTHER" id="PTHR43524">
    <property type="entry name" value="RADICAL SAM SUPERFAMILY PROTEIN"/>
    <property type="match status" value="1"/>
</dbReference>
<dbReference type="SFLD" id="SFLDS00029">
    <property type="entry name" value="Radical_SAM"/>
    <property type="match status" value="1"/>
</dbReference>
<dbReference type="PROSITE" id="PS51918">
    <property type="entry name" value="RADICAL_SAM"/>
    <property type="match status" value="1"/>
</dbReference>
<dbReference type="CDD" id="cd21128">
    <property type="entry name" value="SPASM_rSAM"/>
    <property type="match status" value="1"/>
</dbReference>
<evidence type="ECO:0000313" key="6">
    <source>
        <dbReference type="EMBL" id="SHO54203.1"/>
    </source>
</evidence>
<accession>A0A1M7YNG9</accession>
<dbReference type="EMBL" id="FRFD01000019">
    <property type="protein sequence ID" value="SHO54203.1"/>
    <property type="molecule type" value="Genomic_DNA"/>
</dbReference>
<dbReference type="InterPro" id="IPR023885">
    <property type="entry name" value="4Fe4S-binding_SPASM_dom"/>
</dbReference>
<dbReference type="CDD" id="cd01335">
    <property type="entry name" value="Radical_SAM"/>
    <property type="match status" value="1"/>
</dbReference>
<proteinExistence type="predicted"/>
<feature type="domain" description="Radical SAM core" evidence="5">
    <location>
        <begin position="111"/>
        <end position="318"/>
    </location>
</feature>